<name>A0A840WX37_9RHOB</name>
<dbReference type="Proteomes" id="UP000553766">
    <property type="component" value="Unassembled WGS sequence"/>
</dbReference>
<organism evidence="2 3">
    <name type="scientific">Rubricella aquisinus</name>
    <dbReference type="NCBI Taxonomy" id="2028108"/>
    <lineage>
        <taxon>Bacteria</taxon>
        <taxon>Pseudomonadati</taxon>
        <taxon>Pseudomonadota</taxon>
        <taxon>Alphaproteobacteria</taxon>
        <taxon>Rhodobacterales</taxon>
        <taxon>Paracoccaceae</taxon>
        <taxon>Rubricella</taxon>
    </lineage>
</organism>
<dbReference type="RefSeq" id="WP_184007658.1">
    <property type="nucleotide sequence ID" value="NZ_JACIJS010000001.1"/>
</dbReference>
<dbReference type="InterPro" id="IPR001509">
    <property type="entry name" value="Epimerase_deHydtase"/>
</dbReference>
<accession>A0A840WX37</accession>
<feature type="domain" description="NAD-dependent epimerase/dehydratase" evidence="1">
    <location>
        <begin position="5"/>
        <end position="201"/>
    </location>
</feature>
<dbReference type="SUPFAM" id="SSF51735">
    <property type="entry name" value="NAD(P)-binding Rossmann-fold domains"/>
    <property type="match status" value="1"/>
</dbReference>
<dbReference type="InterPro" id="IPR036291">
    <property type="entry name" value="NAD(P)-bd_dom_sf"/>
</dbReference>
<reference evidence="2 3" key="1">
    <citation type="submission" date="2020-08" db="EMBL/GenBank/DDBJ databases">
        <title>Genomic Encyclopedia of Type Strains, Phase IV (KMG-IV): sequencing the most valuable type-strain genomes for metagenomic binning, comparative biology and taxonomic classification.</title>
        <authorList>
            <person name="Goeker M."/>
        </authorList>
    </citation>
    <scope>NUCLEOTIDE SEQUENCE [LARGE SCALE GENOMIC DNA]</scope>
    <source>
        <strain evidence="2 3">DSM 103377</strain>
    </source>
</reference>
<gene>
    <name evidence="2" type="ORF">FHS89_000254</name>
</gene>
<comment type="caution">
    <text evidence="2">The sequence shown here is derived from an EMBL/GenBank/DDBJ whole genome shotgun (WGS) entry which is preliminary data.</text>
</comment>
<protein>
    <submittedName>
        <fullName evidence="2">Nucleoside-diphosphate-sugar epimerase</fullName>
    </submittedName>
</protein>
<dbReference type="AlphaFoldDB" id="A0A840WX37"/>
<dbReference type="Gene3D" id="3.40.50.720">
    <property type="entry name" value="NAD(P)-binding Rossmann-like Domain"/>
    <property type="match status" value="1"/>
</dbReference>
<proteinExistence type="predicted"/>
<evidence type="ECO:0000313" key="2">
    <source>
        <dbReference type="EMBL" id="MBB5514256.1"/>
    </source>
</evidence>
<evidence type="ECO:0000313" key="3">
    <source>
        <dbReference type="Proteomes" id="UP000553766"/>
    </source>
</evidence>
<keyword evidence="3" id="KW-1185">Reference proteome</keyword>
<evidence type="ECO:0000259" key="1">
    <source>
        <dbReference type="Pfam" id="PF01370"/>
    </source>
</evidence>
<sequence>MTKTVLILGATGRFGKHSADAFRTAGWRVETLRRPGGTSGTRAGDPMAPDGLIAAAQGVDVIVNALNPAYPDWSRDLPRITRSVIAAAQSCGARVIIPGNIYPYGTRMPRLLQTTTPHVAQTKKGRLRIEMENAYRRAHVPTLILRAGDFIDTEASGNWLESHMLKPLGKGAIMYPGPLDRPHAWAYLPDVARAAVALIEQGSLPDFADIPFQGYTLTGQDLLAAISESAGQSLRVTPMRWGAVKLVSLFSPLMREVLEMRYLWEVPHGLDPAPLTALLPDFECTPLQVALRSLIAQPGQSISTQTSR</sequence>
<dbReference type="EMBL" id="JACIJS010000001">
    <property type="protein sequence ID" value="MBB5514256.1"/>
    <property type="molecule type" value="Genomic_DNA"/>
</dbReference>
<dbReference type="Pfam" id="PF01370">
    <property type="entry name" value="Epimerase"/>
    <property type="match status" value="1"/>
</dbReference>